<dbReference type="Gene3D" id="1.10.260.40">
    <property type="entry name" value="lambda repressor-like DNA-binding domains"/>
    <property type="match status" value="1"/>
</dbReference>
<dbReference type="Proteomes" id="UP000623509">
    <property type="component" value="Unassembled WGS sequence"/>
</dbReference>
<dbReference type="EMBL" id="MDUX01000020">
    <property type="protein sequence ID" value="KAF7599435.1"/>
    <property type="molecule type" value="Genomic_DNA"/>
</dbReference>
<evidence type="ECO:0000259" key="1">
    <source>
        <dbReference type="PROSITE" id="PS50943"/>
    </source>
</evidence>
<keyword evidence="5" id="KW-1185">Reference proteome</keyword>
<accession>A0A272ETV5</accession>
<evidence type="ECO:0000313" key="4">
    <source>
        <dbReference type="Proteomes" id="UP000216107"/>
    </source>
</evidence>
<feature type="domain" description="HTH cro/C1-type" evidence="1">
    <location>
        <begin position="7"/>
        <end position="62"/>
    </location>
</feature>
<dbReference type="OrthoDB" id="9155304at2"/>
<dbReference type="RefSeq" id="WP_095524315.1">
    <property type="nucleotide sequence ID" value="NZ_MDUX01000020.1"/>
</dbReference>
<dbReference type="CDD" id="cd00093">
    <property type="entry name" value="HTH_XRE"/>
    <property type="match status" value="1"/>
</dbReference>
<dbReference type="AlphaFoldDB" id="A0A272ETV5"/>
<dbReference type="SMART" id="SM00530">
    <property type="entry name" value="HTH_XRE"/>
    <property type="match status" value="1"/>
</dbReference>
<sequence>MPFGAFIRKKREEKGIQMNDFARQLEISPAYWSRIERDMEKPPKDELIRKAAEILGISADDAFVEASRLPPDIRDDVGNLVRMYRRQVTEKK</sequence>
<organism evidence="3 4">
    <name type="scientific">Candidatus Dactylopiibacterium carminicum</name>
    <dbReference type="NCBI Taxonomy" id="857335"/>
    <lineage>
        <taxon>Bacteria</taxon>
        <taxon>Pseudomonadati</taxon>
        <taxon>Pseudomonadota</taxon>
        <taxon>Betaproteobacteria</taxon>
        <taxon>Rhodocyclales</taxon>
        <taxon>Rhodocyclaceae</taxon>
        <taxon>Candidatus Dactylopiibacterium</taxon>
    </lineage>
</organism>
<reference evidence="3 4" key="2">
    <citation type="submission" date="2017-07" db="EMBL/GenBank/DDBJ databases">
        <title>Candidatus Dactylopiibacterium carminicum, a nitrogen-fixing symbiont of the cochineal insect Dactylopius coccus and Dactylopius opuntiae (Hemiptera: Coccoidea: Dactylopiidae).</title>
        <authorList>
            <person name="Vera A."/>
        </authorList>
    </citation>
    <scope>NUCLEOTIDE SEQUENCE [LARGE SCALE GENOMIC DNA]</scope>
    <source>
        <strain evidence="3 4">NFDCM</strain>
    </source>
</reference>
<comment type="caution">
    <text evidence="3">The sequence shown here is derived from an EMBL/GenBank/DDBJ whole genome shotgun (WGS) entry which is preliminary data.</text>
</comment>
<dbReference type="PROSITE" id="PS50943">
    <property type="entry name" value="HTH_CROC1"/>
    <property type="match status" value="1"/>
</dbReference>
<gene>
    <name evidence="2" type="ORF">BGI27_07655</name>
    <name evidence="3" type="ORF">CGU29_07585</name>
</gene>
<evidence type="ECO:0000313" key="3">
    <source>
        <dbReference type="EMBL" id="PAS93522.1"/>
    </source>
</evidence>
<evidence type="ECO:0000313" key="5">
    <source>
        <dbReference type="Proteomes" id="UP000623509"/>
    </source>
</evidence>
<evidence type="ECO:0000313" key="2">
    <source>
        <dbReference type="EMBL" id="KAF7599435.1"/>
    </source>
</evidence>
<proteinExistence type="predicted"/>
<dbReference type="EMBL" id="NMRN01000016">
    <property type="protein sequence ID" value="PAS93522.1"/>
    <property type="molecule type" value="Genomic_DNA"/>
</dbReference>
<dbReference type="Pfam" id="PF01381">
    <property type="entry name" value="HTH_3"/>
    <property type="match status" value="1"/>
</dbReference>
<dbReference type="SUPFAM" id="SSF47413">
    <property type="entry name" value="lambda repressor-like DNA-binding domains"/>
    <property type="match status" value="1"/>
</dbReference>
<dbReference type="InterPro" id="IPR010982">
    <property type="entry name" value="Lambda_DNA-bd_dom_sf"/>
</dbReference>
<dbReference type="GO" id="GO:0003677">
    <property type="term" value="F:DNA binding"/>
    <property type="evidence" value="ECO:0007669"/>
    <property type="project" value="InterPro"/>
</dbReference>
<protein>
    <submittedName>
        <fullName evidence="2 3">Transcriptional regulator</fullName>
    </submittedName>
</protein>
<dbReference type="Proteomes" id="UP000216107">
    <property type="component" value="Unassembled WGS sequence"/>
</dbReference>
<reference evidence="2 5" key="1">
    <citation type="submission" date="2016-08" db="EMBL/GenBank/DDBJ databases">
        <title>Candidatus Dactylopiibacterium carminicum genome sequence.</title>
        <authorList>
            <person name="Ramirez-Puebla S.T."/>
            <person name="Ormeno-Orrillo E."/>
            <person name="Vera-Ponce De Leon A."/>
            <person name="Luis L."/>
            <person name="Sanchez-Flores A."/>
            <person name="Monica R."/>
            <person name="Martinez-Romero E."/>
        </authorList>
    </citation>
    <scope>NUCLEOTIDE SEQUENCE [LARGE SCALE GENOMIC DNA]</scope>
    <source>
        <strain evidence="2">END1</strain>
    </source>
</reference>
<name>A0A272ETV5_9RHOO</name>
<dbReference type="InterPro" id="IPR001387">
    <property type="entry name" value="Cro/C1-type_HTH"/>
</dbReference>